<comment type="caution">
    <text evidence="2">The sequence shown here is derived from an EMBL/GenBank/DDBJ whole genome shotgun (WGS) entry which is preliminary data.</text>
</comment>
<protein>
    <submittedName>
        <fullName evidence="2">DUF922 domain-containing protein</fullName>
    </submittedName>
</protein>
<evidence type="ECO:0000313" key="3">
    <source>
        <dbReference type="Proteomes" id="UP000316727"/>
    </source>
</evidence>
<dbReference type="Proteomes" id="UP000316727">
    <property type="component" value="Unassembled WGS sequence"/>
</dbReference>
<accession>A0A501WK17</accession>
<dbReference type="OrthoDB" id="5431540at2"/>
<gene>
    <name evidence="2" type="ORF">FJM65_01175</name>
</gene>
<proteinExistence type="predicted"/>
<reference evidence="2 3" key="1">
    <citation type="submission" date="2019-06" db="EMBL/GenBank/DDBJ databases">
        <title>A novel bacterium of genus Pontibacter, isolated from marine sediment.</title>
        <authorList>
            <person name="Huang H."/>
            <person name="Mo K."/>
            <person name="Hu Y."/>
        </authorList>
    </citation>
    <scope>NUCLEOTIDE SEQUENCE [LARGE SCALE GENOMIC DNA]</scope>
    <source>
        <strain evidence="2 3">HB172049</strain>
    </source>
</reference>
<name>A0A501WK17_9BACT</name>
<feature type="signal peptide" evidence="1">
    <location>
        <begin position="1"/>
        <end position="29"/>
    </location>
</feature>
<keyword evidence="3" id="KW-1185">Reference proteome</keyword>
<dbReference type="EMBL" id="VFRQ01000001">
    <property type="protein sequence ID" value="TPE45986.1"/>
    <property type="molecule type" value="Genomic_DNA"/>
</dbReference>
<feature type="chain" id="PRO_5021238252" evidence="1">
    <location>
        <begin position="30"/>
        <end position="198"/>
    </location>
</feature>
<dbReference type="InterPro" id="IPR010321">
    <property type="entry name" value="DUF922"/>
</dbReference>
<evidence type="ECO:0000313" key="2">
    <source>
        <dbReference type="EMBL" id="TPE45986.1"/>
    </source>
</evidence>
<organism evidence="2 3">
    <name type="scientific">Pontibacter mangrovi</name>
    <dbReference type="NCBI Taxonomy" id="2589816"/>
    <lineage>
        <taxon>Bacteria</taxon>
        <taxon>Pseudomonadati</taxon>
        <taxon>Bacteroidota</taxon>
        <taxon>Cytophagia</taxon>
        <taxon>Cytophagales</taxon>
        <taxon>Hymenobacteraceae</taxon>
        <taxon>Pontibacter</taxon>
    </lineage>
</organism>
<keyword evidence="1" id="KW-0732">Signal</keyword>
<dbReference type="Pfam" id="PF06037">
    <property type="entry name" value="DUF922"/>
    <property type="match status" value="1"/>
</dbReference>
<dbReference type="AlphaFoldDB" id="A0A501WK17"/>
<sequence>MLTFTLFLSLWARILMPLLHLFGNGSVHATSTPSSSATTESAILEQVTWSEKRPLAWADFKGQPDDANPHHALTAANLAVDASCKNNQFSYDVKCVFLPHASWTKNNASDILLAHEQLHFDLTEVHARMLRKDLKQLDCSGVKADLKPLVSRAFQDWKAEQRKFDEDCQHGLDKEKQQEWSAAISKRLIQLQAYRIEK</sequence>
<evidence type="ECO:0000256" key="1">
    <source>
        <dbReference type="SAM" id="SignalP"/>
    </source>
</evidence>